<comment type="caution">
    <text evidence="5">The sequence shown here is derived from an EMBL/GenBank/DDBJ whole genome shotgun (WGS) entry which is preliminary data.</text>
</comment>
<dbReference type="PROSITE" id="PS00597">
    <property type="entry name" value="PLANT_LTP"/>
    <property type="match status" value="1"/>
</dbReference>
<keyword evidence="6" id="KW-1185">Reference proteome</keyword>
<dbReference type="SMART" id="SM00499">
    <property type="entry name" value="AAI"/>
    <property type="match status" value="1"/>
</dbReference>
<dbReference type="InterPro" id="IPR000528">
    <property type="entry name" value="Plant_nsLTP"/>
</dbReference>
<evidence type="ECO:0000256" key="3">
    <source>
        <dbReference type="SAM" id="SignalP"/>
    </source>
</evidence>
<proteinExistence type="inferred from homology"/>
<dbReference type="Gene3D" id="1.10.110.10">
    <property type="entry name" value="Plant lipid-transfer and hydrophobic proteins"/>
    <property type="match status" value="1"/>
</dbReference>
<accession>A0AAN7KL65</accession>
<evidence type="ECO:0000256" key="1">
    <source>
        <dbReference type="ARBA" id="ARBA00009748"/>
    </source>
</evidence>
<gene>
    <name evidence="5" type="ORF">SAY87_031800</name>
</gene>
<dbReference type="GO" id="GO:0006869">
    <property type="term" value="P:lipid transport"/>
    <property type="evidence" value="ECO:0007669"/>
    <property type="project" value="InterPro"/>
</dbReference>
<reference evidence="5 6" key="1">
    <citation type="journal article" date="2023" name="Hortic Res">
        <title>Pangenome of water caltrop reveals structural variations and asymmetric subgenome divergence after allopolyploidization.</title>
        <authorList>
            <person name="Zhang X."/>
            <person name="Chen Y."/>
            <person name="Wang L."/>
            <person name="Yuan Y."/>
            <person name="Fang M."/>
            <person name="Shi L."/>
            <person name="Lu R."/>
            <person name="Comes H.P."/>
            <person name="Ma Y."/>
            <person name="Chen Y."/>
            <person name="Huang G."/>
            <person name="Zhou Y."/>
            <person name="Zheng Z."/>
            <person name="Qiu Y."/>
        </authorList>
    </citation>
    <scope>NUCLEOTIDE SEQUENCE [LARGE SCALE GENOMIC DNA]</scope>
    <source>
        <tissue evidence="5">Roots</tissue>
    </source>
</reference>
<sequence length="115" mass="11598">MARFSTAVAVVALLASVVMVAESTLSCGQVASGVAPCLGYLRNVAPLTPTCCAGIRSLNNAARSPADRRAVCFCLKSAAGNIRGISLPVASGLPGRCGVSIPYKISPSTDCNKVG</sequence>
<feature type="chain" id="PRO_5042837582" description="Non-specific lipid-transfer protein" evidence="3">
    <location>
        <begin position="24"/>
        <end position="115"/>
    </location>
</feature>
<dbReference type="CDD" id="cd01960">
    <property type="entry name" value="nsLTP1"/>
    <property type="match status" value="1"/>
</dbReference>
<comment type="similarity">
    <text evidence="1 2">Belongs to the plant LTP family.</text>
</comment>
<comment type="function">
    <text evidence="2">Plant non-specific lipid-transfer proteins transfer phospholipids as well as galactolipids across membranes. May play a role in wax or cutin deposition in the cell walls of expanding epidermal cells and certain secretory tissues.</text>
</comment>
<organism evidence="5 6">
    <name type="scientific">Trapa incisa</name>
    <dbReference type="NCBI Taxonomy" id="236973"/>
    <lineage>
        <taxon>Eukaryota</taxon>
        <taxon>Viridiplantae</taxon>
        <taxon>Streptophyta</taxon>
        <taxon>Embryophyta</taxon>
        <taxon>Tracheophyta</taxon>
        <taxon>Spermatophyta</taxon>
        <taxon>Magnoliopsida</taxon>
        <taxon>eudicotyledons</taxon>
        <taxon>Gunneridae</taxon>
        <taxon>Pentapetalae</taxon>
        <taxon>rosids</taxon>
        <taxon>malvids</taxon>
        <taxon>Myrtales</taxon>
        <taxon>Lythraceae</taxon>
        <taxon>Trapa</taxon>
    </lineage>
</organism>
<dbReference type="GO" id="GO:0008289">
    <property type="term" value="F:lipid binding"/>
    <property type="evidence" value="ECO:0007669"/>
    <property type="project" value="UniProtKB-KW"/>
</dbReference>
<dbReference type="SUPFAM" id="SSF47699">
    <property type="entry name" value="Bifunctional inhibitor/lipid-transfer protein/seed storage 2S albumin"/>
    <property type="match status" value="1"/>
</dbReference>
<evidence type="ECO:0000259" key="4">
    <source>
        <dbReference type="SMART" id="SM00499"/>
    </source>
</evidence>
<keyword evidence="3" id="KW-0732">Signal</keyword>
<keyword evidence="2" id="KW-0813">Transport</keyword>
<dbReference type="Proteomes" id="UP001345219">
    <property type="component" value="Chromosome 24"/>
</dbReference>
<keyword evidence="2" id="KW-0446">Lipid-binding</keyword>
<dbReference type="PRINTS" id="PR00382">
    <property type="entry name" value="LIPIDTRNSFER"/>
</dbReference>
<feature type="domain" description="Bifunctional inhibitor/plant lipid transfer protein/seed storage helical" evidence="4">
    <location>
        <begin position="27"/>
        <end position="111"/>
    </location>
</feature>
<evidence type="ECO:0000256" key="2">
    <source>
        <dbReference type="RuleBase" id="RU000628"/>
    </source>
</evidence>
<dbReference type="EMBL" id="JAXIOK010000005">
    <property type="protein sequence ID" value="KAK4771268.1"/>
    <property type="molecule type" value="Genomic_DNA"/>
</dbReference>
<dbReference type="InterPro" id="IPR036312">
    <property type="entry name" value="Bifun_inhib/LTP/seed_sf"/>
</dbReference>
<dbReference type="InterPro" id="IPR016140">
    <property type="entry name" value="Bifunc_inhib/LTP/seed_store"/>
</dbReference>
<dbReference type="PANTHER" id="PTHR33076">
    <property type="entry name" value="NON-SPECIFIC LIPID-TRANSFER PROTEIN 2-RELATED"/>
    <property type="match status" value="1"/>
</dbReference>
<protein>
    <recommendedName>
        <fullName evidence="2">Non-specific lipid-transfer protein</fullName>
    </recommendedName>
</protein>
<name>A0AAN7KL65_9MYRT</name>
<evidence type="ECO:0000313" key="5">
    <source>
        <dbReference type="EMBL" id="KAK4771268.1"/>
    </source>
</evidence>
<feature type="signal peptide" evidence="3">
    <location>
        <begin position="1"/>
        <end position="23"/>
    </location>
</feature>
<evidence type="ECO:0000313" key="6">
    <source>
        <dbReference type="Proteomes" id="UP001345219"/>
    </source>
</evidence>
<dbReference type="Pfam" id="PF00234">
    <property type="entry name" value="Tryp_alpha_amyl"/>
    <property type="match status" value="1"/>
</dbReference>
<dbReference type="AlphaFoldDB" id="A0AAN7KL65"/>